<dbReference type="Pfam" id="PF00173">
    <property type="entry name" value="Cyt-b5"/>
    <property type="match status" value="1"/>
</dbReference>
<dbReference type="OrthoDB" id="8173637at2"/>
<keyword evidence="2" id="KW-0479">Metal-binding</keyword>
<dbReference type="HOGENOM" id="CLU_102602_4_2_5"/>
<dbReference type="eggNOG" id="COG5274">
    <property type="taxonomic scope" value="Bacteria"/>
</dbReference>
<evidence type="ECO:0000259" key="5">
    <source>
        <dbReference type="PROSITE" id="PS50255"/>
    </source>
</evidence>
<proteinExistence type="inferred from homology"/>
<dbReference type="InterPro" id="IPR050668">
    <property type="entry name" value="Cytochrome_b5"/>
</dbReference>
<sequence>MMRKLFIATTATFWAMVLAFWGGSLWSPDAEQPLAAAPDRAIAAAELAKHTTPETCWMAIRGDVYDLAAYLPDHPSRPQIIEPWCGKDATEAYNTKTKNRPHSKEADEMLPKYRIGRLLPER</sequence>
<protein>
    <submittedName>
        <fullName evidence="6">Cytochrome b5</fullName>
    </submittedName>
</protein>
<evidence type="ECO:0000256" key="3">
    <source>
        <dbReference type="ARBA" id="ARBA00023004"/>
    </source>
</evidence>
<dbReference type="InterPro" id="IPR036400">
    <property type="entry name" value="Cyt_B5-like_heme/steroid_sf"/>
</dbReference>
<keyword evidence="1" id="KW-0349">Heme</keyword>
<dbReference type="EMBL" id="CP000301">
    <property type="protein sequence ID" value="ABD87487.1"/>
    <property type="molecule type" value="Genomic_DNA"/>
</dbReference>
<dbReference type="GO" id="GO:0016020">
    <property type="term" value="C:membrane"/>
    <property type="evidence" value="ECO:0007669"/>
    <property type="project" value="TreeGrafter"/>
</dbReference>
<dbReference type="Gene3D" id="3.10.120.10">
    <property type="entry name" value="Cytochrome b5-like heme/steroid binding domain"/>
    <property type="match status" value="1"/>
</dbReference>
<dbReference type="InterPro" id="IPR001199">
    <property type="entry name" value="Cyt_B5-like_heme/steroid-bd"/>
</dbReference>
<dbReference type="SUPFAM" id="SSF55856">
    <property type="entry name" value="Cytochrome b5-like heme/steroid binding domain"/>
    <property type="match status" value="1"/>
</dbReference>
<evidence type="ECO:0000256" key="4">
    <source>
        <dbReference type="ARBA" id="ARBA00038168"/>
    </source>
</evidence>
<dbReference type="PANTHER" id="PTHR19359">
    <property type="entry name" value="CYTOCHROME B5"/>
    <property type="match status" value="1"/>
</dbReference>
<dbReference type="SMART" id="SM01117">
    <property type="entry name" value="Cyt-b5"/>
    <property type="match status" value="1"/>
</dbReference>
<name>Q217E9_RHOPB</name>
<dbReference type="AlphaFoldDB" id="Q217E9"/>
<organism evidence="6">
    <name type="scientific">Rhodopseudomonas palustris (strain BisB18)</name>
    <dbReference type="NCBI Taxonomy" id="316056"/>
    <lineage>
        <taxon>Bacteria</taxon>
        <taxon>Pseudomonadati</taxon>
        <taxon>Pseudomonadota</taxon>
        <taxon>Alphaproteobacteria</taxon>
        <taxon>Hyphomicrobiales</taxon>
        <taxon>Nitrobacteraceae</taxon>
        <taxon>Rhodopseudomonas</taxon>
    </lineage>
</organism>
<evidence type="ECO:0000313" key="6">
    <source>
        <dbReference type="EMBL" id="ABD87487.1"/>
    </source>
</evidence>
<dbReference type="RefSeq" id="WP_011472391.1">
    <property type="nucleotide sequence ID" value="NC_007925.1"/>
</dbReference>
<accession>Q217E9</accession>
<dbReference type="PROSITE" id="PS50255">
    <property type="entry name" value="CYTOCHROME_B5_2"/>
    <property type="match status" value="1"/>
</dbReference>
<comment type="similarity">
    <text evidence="4">Belongs to the cytochrome b5 family.</text>
</comment>
<dbReference type="STRING" id="316056.RPC_1930"/>
<gene>
    <name evidence="6" type="ordered locus">RPC_1930</name>
</gene>
<evidence type="ECO:0000256" key="2">
    <source>
        <dbReference type="ARBA" id="ARBA00022723"/>
    </source>
</evidence>
<keyword evidence="3" id="KW-0408">Iron</keyword>
<dbReference type="KEGG" id="rpc:RPC_1930"/>
<dbReference type="GO" id="GO:0020037">
    <property type="term" value="F:heme binding"/>
    <property type="evidence" value="ECO:0007669"/>
    <property type="project" value="TreeGrafter"/>
</dbReference>
<dbReference type="GO" id="GO:0046872">
    <property type="term" value="F:metal ion binding"/>
    <property type="evidence" value="ECO:0007669"/>
    <property type="project" value="UniProtKB-KW"/>
</dbReference>
<reference evidence="6" key="1">
    <citation type="submission" date="2006-03" db="EMBL/GenBank/DDBJ databases">
        <title>Complete sequence of Rhodopseudomonas palustris BisB18.</title>
        <authorList>
            <consortium name="US DOE Joint Genome Institute"/>
            <person name="Copeland A."/>
            <person name="Lucas S."/>
            <person name="Lapidus A."/>
            <person name="Barry K."/>
            <person name="Detter J.C."/>
            <person name="Glavina del Rio T."/>
            <person name="Hammon N."/>
            <person name="Israni S."/>
            <person name="Dalin E."/>
            <person name="Tice H."/>
            <person name="Pitluck S."/>
            <person name="Chain P."/>
            <person name="Malfatti S."/>
            <person name="Shin M."/>
            <person name="Vergez L."/>
            <person name="Schmutz J."/>
            <person name="Larimer F."/>
            <person name="Land M."/>
            <person name="Hauser L."/>
            <person name="Pelletier D.A."/>
            <person name="Kyrpides N."/>
            <person name="Anderson I."/>
            <person name="Oda Y."/>
            <person name="Harwood C.S."/>
            <person name="Richardson P."/>
        </authorList>
    </citation>
    <scope>NUCLEOTIDE SEQUENCE [LARGE SCALE GENOMIC DNA]</scope>
    <source>
        <strain evidence="6">BisB18</strain>
    </source>
</reference>
<feature type="domain" description="Cytochrome b5 heme-binding" evidence="5">
    <location>
        <begin position="39"/>
        <end position="119"/>
    </location>
</feature>
<evidence type="ECO:0000256" key="1">
    <source>
        <dbReference type="ARBA" id="ARBA00022617"/>
    </source>
</evidence>